<evidence type="ECO:0000256" key="5">
    <source>
        <dbReference type="ARBA" id="ARBA00023136"/>
    </source>
</evidence>
<dbReference type="SUPFAM" id="SSF48264">
    <property type="entry name" value="Cytochrome P450"/>
    <property type="match status" value="1"/>
</dbReference>
<dbReference type="GO" id="GO:0005506">
    <property type="term" value="F:iron ion binding"/>
    <property type="evidence" value="ECO:0007669"/>
    <property type="project" value="InterPro"/>
</dbReference>
<keyword evidence="4" id="KW-1133">Transmembrane helix</keyword>
<evidence type="ECO:0000256" key="1">
    <source>
        <dbReference type="ARBA" id="ARBA00004167"/>
    </source>
</evidence>
<comment type="cofactor">
    <cofactor evidence="6">
        <name>heme</name>
        <dbReference type="ChEBI" id="CHEBI:30413"/>
    </cofactor>
</comment>
<keyword evidence="5" id="KW-0472">Membrane</keyword>
<gene>
    <name evidence="8" type="ORF">U9M48_030385</name>
</gene>
<evidence type="ECO:0000313" key="9">
    <source>
        <dbReference type="Proteomes" id="UP001341281"/>
    </source>
</evidence>
<keyword evidence="7" id="KW-0503">Monooxygenase</keyword>
<evidence type="ECO:0000256" key="6">
    <source>
        <dbReference type="PIRSR" id="PIRSR602401-1"/>
    </source>
</evidence>
<keyword evidence="3 6" id="KW-0479">Metal-binding</keyword>
<dbReference type="Proteomes" id="UP001341281">
    <property type="component" value="Chromosome 07"/>
</dbReference>
<evidence type="ECO:0000256" key="2">
    <source>
        <dbReference type="ARBA" id="ARBA00022692"/>
    </source>
</evidence>
<comment type="subcellular location">
    <subcellularLocation>
        <location evidence="1">Membrane</location>
        <topology evidence="1">Single-pass membrane protein</topology>
    </subcellularLocation>
</comment>
<dbReference type="PROSITE" id="PS00086">
    <property type="entry name" value="CYTOCHROME_P450"/>
    <property type="match status" value="1"/>
</dbReference>
<keyword evidence="9" id="KW-1185">Reference proteome</keyword>
<dbReference type="InterPro" id="IPR036396">
    <property type="entry name" value="Cyt_P450_sf"/>
</dbReference>
<dbReference type="GO" id="GO:0016709">
    <property type="term" value="F:oxidoreductase activity, acting on paired donors, with incorporation or reduction of molecular oxygen, NAD(P)H as one donor, and incorporation of one atom of oxygen"/>
    <property type="evidence" value="ECO:0007669"/>
    <property type="project" value="TreeGrafter"/>
</dbReference>
<keyword evidence="6 7" id="KW-0349">Heme</keyword>
<dbReference type="InterPro" id="IPR051103">
    <property type="entry name" value="Plant_metabolite_P450s"/>
</dbReference>
<sequence length="475" mass="51909">MEAQALVRLLLTLAVPVLVLLAISQLLDSRTRQQRSRRPLQTTPLKNVVINDPAVVRRMLIDHADAFSNRPKAAFPENFGGTHSINSVPYGPTWRALRGNLIAGIFHATRLGVLAPLQREAVEGLVAGLSSSITGRRCSAEAVVVRDHLHAAVFTLVARMCLGDECPSGLNEREALALETVATLLRHLQPAVQAHPPHHHRQGQATTLWHGAGGIRCYVDSLLDLHVPNNNDDVATMTATGSKRPLTDREMVRLVFEFLGANTVSVVSCVEWTLAHLVIHPEVQDKLHHEITSGSHDHDLISGDRLRRLPYLHAAILESLRLHPPVSLILRNVDAYDLAVLGGGGAPATPADEGGTRPVCVIINVGKVGRDRSVWTDPSEFCPERFLASGEAQGVGPMAGPKEIRMLPFGAGRRYCPGVEVAMIHVGYFLAALVRDFEWALPVDGHSIDLTEKHGFFMLMKTPLRARVTPRHHVC</sequence>
<accession>A0AAQ3X3P7</accession>
<keyword evidence="2" id="KW-0812">Transmembrane</keyword>
<evidence type="ECO:0000256" key="4">
    <source>
        <dbReference type="ARBA" id="ARBA00022989"/>
    </source>
</evidence>
<protein>
    <recommendedName>
        <fullName evidence="10">Cytochrome P450</fullName>
    </recommendedName>
</protein>
<feature type="binding site" description="axial binding residue" evidence="6">
    <location>
        <position position="416"/>
    </location>
    <ligand>
        <name>heme</name>
        <dbReference type="ChEBI" id="CHEBI:30413"/>
    </ligand>
    <ligandPart>
        <name>Fe</name>
        <dbReference type="ChEBI" id="CHEBI:18248"/>
    </ligandPart>
</feature>
<evidence type="ECO:0000256" key="3">
    <source>
        <dbReference type="ARBA" id="ARBA00022723"/>
    </source>
</evidence>
<comment type="similarity">
    <text evidence="7">Belongs to the cytochrome P450 family.</text>
</comment>
<evidence type="ECO:0000313" key="8">
    <source>
        <dbReference type="EMBL" id="WVZ83215.1"/>
    </source>
</evidence>
<dbReference type="InterPro" id="IPR001128">
    <property type="entry name" value="Cyt_P450"/>
</dbReference>
<dbReference type="PANTHER" id="PTHR24298:SF389">
    <property type="entry name" value="OS04G0128400 PROTEIN"/>
    <property type="match status" value="1"/>
</dbReference>
<dbReference type="GO" id="GO:0020037">
    <property type="term" value="F:heme binding"/>
    <property type="evidence" value="ECO:0007669"/>
    <property type="project" value="InterPro"/>
</dbReference>
<dbReference type="GO" id="GO:0016020">
    <property type="term" value="C:membrane"/>
    <property type="evidence" value="ECO:0007669"/>
    <property type="project" value="UniProtKB-SubCell"/>
</dbReference>
<name>A0AAQ3X3P7_PASNO</name>
<dbReference type="Gene3D" id="1.10.630.10">
    <property type="entry name" value="Cytochrome P450"/>
    <property type="match status" value="1"/>
</dbReference>
<keyword evidence="6 7" id="KW-0408">Iron</keyword>
<dbReference type="PRINTS" id="PR00463">
    <property type="entry name" value="EP450I"/>
</dbReference>
<dbReference type="PANTHER" id="PTHR24298">
    <property type="entry name" value="FLAVONOID 3'-MONOOXYGENASE-RELATED"/>
    <property type="match status" value="1"/>
</dbReference>
<keyword evidence="7" id="KW-0560">Oxidoreductase</keyword>
<dbReference type="InterPro" id="IPR017972">
    <property type="entry name" value="Cyt_P450_CS"/>
</dbReference>
<dbReference type="AlphaFoldDB" id="A0AAQ3X3P7"/>
<evidence type="ECO:0008006" key="10">
    <source>
        <dbReference type="Google" id="ProtNLM"/>
    </source>
</evidence>
<dbReference type="PRINTS" id="PR00385">
    <property type="entry name" value="P450"/>
</dbReference>
<dbReference type="EMBL" id="CP144751">
    <property type="protein sequence ID" value="WVZ83215.1"/>
    <property type="molecule type" value="Genomic_DNA"/>
</dbReference>
<reference evidence="8 9" key="1">
    <citation type="submission" date="2024-02" db="EMBL/GenBank/DDBJ databases">
        <title>High-quality chromosome-scale genome assembly of Pensacola bahiagrass (Paspalum notatum Flugge var. saurae).</title>
        <authorList>
            <person name="Vega J.M."/>
            <person name="Podio M."/>
            <person name="Orjuela J."/>
            <person name="Siena L.A."/>
            <person name="Pessino S.C."/>
            <person name="Combes M.C."/>
            <person name="Mariac C."/>
            <person name="Albertini E."/>
            <person name="Pupilli F."/>
            <person name="Ortiz J.P.A."/>
            <person name="Leblanc O."/>
        </authorList>
    </citation>
    <scope>NUCLEOTIDE SEQUENCE [LARGE SCALE GENOMIC DNA]</scope>
    <source>
        <strain evidence="8">R1</strain>
        <tissue evidence="8">Leaf</tissue>
    </source>
</reference>
<proteinExistence type="inferred from homology"/>
<dbReference type="Pfam" id="PF00067">
    <property type="entry name" value="p450"/>
    <property type="match status" value="1"/>
</dbReference>
<dbReference type="InterPro" id="IPR002401">
    <property type="entry name" value="Cyt_P450_E_grp-I"/>
</dbReference>
<organism evidence="8 9">
    <name type="scientific">Paspalum notatum var. saurae</name>
    <dbReference type="NCBI Taxonomy" id="547442"/>
    <lineage>
        <taxon>Eukaryota</taxon>
        <taxon>Viridiplantae</taxon>
        <taxon>Streptophyta</taxon>
        <taxon>Embryophyta</taxon>
        <taxon>Tracheophyta</taxon>
        <taxon>Spermatophyta</taxon>
        <taxon>Magnoliopsida</taxon>
        <taxon>Liliopsida</taxon>
        <taxon>Poales</taxon>
        <taxon>Poaceae</taxon>
        <taxon>PACMAD clade</taxon>
        <taxon>Panicoideae</taxon>
        <taxon>Andropogonodae</taxon>
        <taxon>Paspaleae</taxon>
        <taxon>Paspalinae</taxon>
        <taxon>Paspalum</taxon>
    </lineage>
</organism>
<evidence type="ECO:0000256" key="7">
    <source>
        <dbReference type="RuleBase" id="RU000461"/>
    </source>
</evidence>